<evidence type="ECO:0000313" key="3">
    <source>
        <dbReference type="EMBL" id="KAK0669872.1"/>
    </source>
</evidence>
<dbReference type="AlphaFoldDB" id="A0AA40DDA2"/>
<dbReference type="CDD" id="cd12087">
    <property type="entry name" value="TM_EGFR-like"/>
    <property type="match status" value="1"/>
</dbReference>
<name>A0AA40DDA2_9PEZI</name>
<feature type="compositionally biased region" description="Low complexity" evidence="1">
    <location>
        <begin position="284"/>
        <end position="298"/>
    </location>
</feature>
<keyword evidence="2" id="KW-0812">Transmembrane</keyword>
<feature type="compositionally biased region" description="Low complexity" evidence="1">
    <location>
        <begin position="208"/>
        <end position="230"/>
    </location>
</feature>
<feature type="transmembrane region" description="Helical" evidence="2">
    <location>
        <begin position="245"/>
        <end position="272"/>
    </location>
</feature>
<gene>
    <name evidence="3" type="ORF">QBC41DRAFT_273910</name>
</gene>
<dbReference type="Proteomes" id="UP001174997">
    <property type="component" value="Unassembled WGS sequence"/>
</dbReference>
<feature type="region of interest" description="Disordered" evidence="1">
    <location>
        <begin position="182"/>
        <end position="235"/>
    </location>
</feature>
<protein>
    <submittedName>
        <fullName evidence="3">Uncharacterized protein</fullName>
    </submittedName>
</protein>
<organism evidence="3 4">
    <name type="scientific">Cercophora samala</name>
    <dbReference type="NCBI Taxonomy" id="330535"/>
    <lineage>
        <taxon>Eukaryota</taxon>
        <taxon>Fungi</taxon>
        <taxon>Dikarya</taxon>
        <taxon>Ascomycota</taxon>
        <taxon>Pezizomycotina</taxon>
        <taxon>Sordariomycetes</taxon>
        <taxon>Sordariomycetidae</taxon>
        <taxon>Sordariales</taxon>
        <taxon>Lasiosphaeriaceae</taxon>
        <taxon>Cercophora</taxon>
    </lineage>
</organism>
<accession>A0AA40DDA2</accession>
<feature type="compositionally biased region" description="Low complexity" evidence="1">
    <location>
        <begin position="306"/>
        <end position="319"/>
    </location>
</feature>
<keyword evidence="4" id="KW-1185">Reference proteome</keyword>
<evidence type="ECO:0000313" key="4">
    <source>
        <dbReference type="Proteomes" id="UP001174997"/>
    </source>
</evidence>
<feature type="compositionally biased region" description="Low complexity" evidence="1">
    <location>
        <begin position="182"/>
        <end position="197"/>
    </location>
</feature>
<keyword evidence="2" id="KW-0472">Membrane</keyword>
<evidence type="ECO:0000256" key="2">
    <source>
        <dbReference type="SAM" id="Phobius"/>
    </source>
</evidence>
<dbReference type="EMBL" id="JAULSY010000038">
    <property type="protein sequence ID" value="KAK0669872.1"/>
    <property type="molecule type" value="Genomic_DNA"/>
</dbReference>
<keyword evidence="2" id="KW-1133">Transmembrane helix</keyword>
<proteinExistence type="predicted"/>
<feature type="compositionally biased region" description="Low complexity" evidence="1">
    <location>
        <begin position="359"/>
        <end position="387"/>
    </location>
</feature>
<feature type="region of interest" description="Disordered" evidence="1">
    <location>
        <begin position="284"/>
        <end position="335"/>
    </location>
</feature>
<evidence type="ECO:0000256" key="1">
    <source>
        <dbReference type="SAM" id="MobiDB-lite"/>
    </source>
</evidence>
<reference evidence="3" key="1">
    <citation type="submission" date="2023-06" db="EMBL/GenBank/DDBJ databases">
        <title>Genome-scale phylogeny and comparative genomics of the fungal order Sordariales.</title>
        <authorList>
            <consortium name="Lawrence Berkeley National Laboratory"/>
            <person name="Hensen N."/>
            <person name="Bonometti L."/>
            <person name="Westerberg I."/>
            <person name="Brannstrom I.O."/>
            <person name="Guillou S."/>
            <person name="Cros-Aarteil S."/>
            <person name="Calhoun S."/>
            <person name="Haridas S."/>
            <person name="Kuo A."/>
            <person name="Mondo S."/>
            <person name="Pangilinan J."/>
            <person name="Riley R."/>
            <person name="Labutti K."/>
            <person name="Andreopoulos B."/>
            <person name="Lipzen A."/>
            <person name="Chen C."/>
            <person name="Yanf M."/>
            <person name="Daum C."/>
            <person name="Ng V."/>
            <person name="Clum A."/>
            <person name="Steindorff A."/>
            <person name="Ohm R."/>
            <person name="Martin F."/>
            <person name="Silar P."/>
            <person name="Natvig D."/>
            <person name="Lalanne C."/>
            <person name="Gautier V."/>
            <person name="Ament-Velasquez S.L."/>
            <person name="Kruys A."/>
            <person name="Hutchinson M.I."/>
            <person name="Powell A.J."/>
            <person name="Barry K."/>
            <person name="Miller A.N."/>
            <person name="Grigoriev I.V."/>
            <person name="Debuchy R."/>
            <person name="Gladieux P."/>
            <person name="Thoren M.H."/>
            <person name="Johannesson H."/>
        </authorList>
    </citation>
    <scope>NUCLEOTIDE SEQUENCE</scope>
    <source>
        <strain evidence="3">CBS 307.81</strain>
    </source>
</reference>
<feature type="region of interest" description="Disordered" evidence="1">
    <location>
        <begin position="358"/>
        <end position="395"/>
    </location>
</feature>
<comment type="caution">
    <text evidence="3">The sequence shown here is derived from an EMBL/GenBank/DDBJ whole genome shotgun (WGS) entry which is preliminary data.</text>
</comment>
<sequence length="461" mass="47835">MAVQSLRRLIAASVWLPAGVYSHIAGSEQFNPTSPVETGLAPARVGHLQLQQPPAPTPHARALFQRQSGENTCGFVGSEQVPFTCSAEWGAECRVNSAASAIGCCLSTDCNIWTACLPYTSSRLASNRDTDRTMYCSDLDEPECATLVYADGDYSGWTIPLCAATSVVLPIYDITPGSNGGATTAAGGSGGSSSRSGVANPTDGGGAANPTDSVNNDNNNNRNLDTANSNGKTPQEAVASTVNTALIVGAVVGGISFLAMVGIIIFLIIYCGRRKKRNQELRLQQAGQPTTTIAPAGAGTDGNGGAAPPNLVPLPQQQQMSTVPEGAPPMAFAGAYAPHGDNKLAMQESVTPVASLAHVTPTGTPAPGYTPVAGQHQQHQQHQQQQQWGSPPAPVSPQFTGQMGNQPAAMPVSPQVTGYGMYGGQQPQQQQQTQNQAGGYFANNAVELSTQRGDGQVHEVQ</sequence>